<dbReference type="Proteomes" id="UP000077164">
    <property type="component" value="Unassembled WGS sequence"/>
</dbReference>
<dbReference type="Pfam" id="PF04892">
    <property type="entry name" value="VanZ"/>
    <property type="match status" value="1"/>
</dbReference>
<reference evidence="3 4" key="1">
    <citation type="submission" date="2016-03" db="EMBL/GenBank/DDBJ databases">
        <title>Draft genome sequence of Flavobacterium fryxellicola DSM 16209.</title>
        <authorList>
            <person name="Shin S.-K."/>
            <person name="Yi H."/>
        </authorList>
    </citation>
    <scope>NUCLEOTIDE SEQUENCE [LARGE SCALE GENOMIC DNA]</scope>
    <source>
        <strain evidence="3 4">DSM 16209</strain>
    </source>
</reference>
<dbReference type="STRING" id="249352.SAMN05444395_10349"/>
<feature type="transmembrane region" description="Helical" evidence="1">
    <location>
        <begin position="5"/>
        <end position="27"/>
    </location>
</feature>
<dbReference type="PANTHER" id="PTHR28008">
    <property type="entry name" value="DOMAIN PROTEIN, PUTATIVE (AFU_ORTHOLOGUE AFUA_3G10980)-RELATED"/>
    <property type="match status" value="1"/>
</dbReference>
<evidence type="ECO:0000259" key="2">
    <source>
        <dbReference type="Pfam" id="PF04892"/>
    </source>
</evidence>
<keyword evidence="1" id="KW-1133">Transmembrane helix</keyword>
<feature type="domain" description="VanZ-like" evidence="2">
    <location>
        <begin position="40"/>
        <end position="118"/>
    </location>
</feature>
<keyword evidence="1" id="KW-0472">Membrane</keyword>
<accession>A0A167X8K7</accession>
<organism evidence="3 4">
    <name type="scientific">Flavobacterium fryxellicola</name>
    <dbReference type="NCBI Taxonomy" id="249352"/>
    <lineage>
        <taxon>Bacteria</taxon>
        <taxon>Pseudomonadati</taxon>
        <taxon>Bacteroidota</taxon>
        <taxon>Flavobacteriia</taxon>
        <taxon>Flavobacteriales</taxon>
        <taxon>Flavobacteriaceae</taxon>
        <taxon>Flavobacterium</taxon>
    </lineage>
</organism>
<keyword evidence="1" id="KW-0812">Transmembrane</keyword>
<protein>
    <recommendedName>
        <fullName evidence="2">VanZ-like domain-containing protein</fullName>
    </recommendedName>
</protein>
<dbReference type="EMBL" id="LVJE01000013">
    <property type="protein sequence ID" value="OAB28113.1"/>
    <property type="molecule type" value="Genomic_DNA"/>
</dbReference>
<name>A0A167X8K7_9FLAO</name>
<dbReference type="InterPro" id="IPR006976">
    <property type="entry name" value="VanZ-like"/>
</dbReference>
<feature type="transmembrane region" description="Helical" evidence="1">
    <location>
        <begin position="68"/>
        <end position="89"/>
    </location>
</feature>
<evidence type="ECO:0000313" key="4">
    <source>
        <dbReference type="Proteomes" id="UP000077164"/>
    </source>
</evidence>
<dbReference type="NCBIfam" id="NF037970">
    <property type="entry name" value="vanZ_1"/>
    <property type="match status" value="1"/>
</dbReference>
<evidence type="ECO:0000256" key="1">
    <source>
        <dbReference type="SAM" id="Phobius"/>
    </source>
</evidence>
<dbReference type="AlphaFoldDB" id="A0A167X8K7"/>
<dbReference type="RefSeq" id="WP_066080373.1">
    <property type="nucleotide sequence ID" value="NZ_LVJE01000013.1"/>
</dbReference>
<proteinExistence type="predicted"/>
<dbReference type="PANTHER" id="PTHR28008:SF1">
    <property type="entry name" value="DOMAIN PROTEIN, PUTATIVE (AFU_ORTHOLOGUE AFUA_3G10980)-RELATED"/>
    <property type="match status" value="1"/>
</dbReference>
<gene>
    <name evidence="3" type="ORF">FBFR_09715</name>
</gene>
<feature type="transmembrane region" description="Helical" evidence="1">
    <location>
        <begin position="39"/>
        <end position="56"/>
    </location>
</feature>
<dbReference type="OrthoDB" id="5472246at2"/>
<evidence type="ECO:0000313" key="3">
    <source>
        <dbReference type="EMBL" id="OAB28113.1"/>
    </source>
</evidence>
<keyword evidence="4" id="KW-1185">Reference proteome</keyword>
<sequence length="125" mass="14310">MRKQLYFWAALVWSGIITFFCLVQLNNVPLGNVSNLDKLVHAFFHFVLTTLCFLFLKSRSFNLNNRKPLLFSFLFSVFFGIAIEVAQGLLTETRQADVFDVIANMSGATLSVLLCWLFSLNTKFK</sequence>
<comment type="caution">
    <text evidence="3">The sequence shown here is derived from an EMBL/GenBank/DDBJ whole genome shotgun (WGS) entry which is preliminary data.</text>
</comment>
<feature type="transmembrane region" description="Helical" evidence="1">
    <location>
        <begin position="101"/>
        <end position="120"/>
    </location>
</feature>